<evidence type="ECO:0000256" key="1">
    <source>
        <dbReference type="ARBA" id="ARBA00004651"/>
    </source>
</evidence>
<reference evidence="3 4" key="1">
    <citation type="submission" date="2021-07" db="EMBL/GenBank/DDBJ databases">
        <title>complete genome sequencing of Tessaracoccus sp.J1M15.</title>
        <authorList>
            <person name="Bae J.-W."/>
            <person name="Kim D.-y."/>
        </authorList>
    </citation>
    <scope>NUCLEOTIDE SEQUENCE [LARGE SCALE GENOMIC DNA]</scope>
    <source>
        <strain evidence="3 4">J1M15</strain>
    </source>
</reference>
<gene>
    <name evidence="3" type="ORF">KDB89_12395</name>
</gene>
<name>A0ABX8SGK6_9ACTN</name>
<dbReference type="InterPro" id="IPR002523">
    <property type="entry name" value="MgTranspt_CorA/ZnTranspt_ZntB"/>
</dbReference>
<feature type="transmembrane region" description="Helical" evidence="2">
    <location>
        <begin position="280"/>
        <end position="298"/>
    </location>
</feature>
<dbReference type="EMBL" id="CP079216">
    <property type="protein sequence ID" value="QXT62527.1"/>
    <property type="molecule type" value="Genomic_DNA"/>
</dbReference>
<keyword evidence="2" id="KW-0812">Transmembrane</keyword>
<accession>A0ABX8SGK6</accession>
<dbReference type="PANTHER" id="PTHR46494:SF1">
    <property type="entry name" value="CORA FAMILY METAL ION TRANSPORTER (EUROFUNG)"/>
    <property type="match status" value="1"/>
</dbReference>
<organism evidence="3 4">
    <name type="scientific">Tessaracoccus palaemonis</name>
    <dbReference type="NCBI Taxonomy" id="2829499"/>
    <lineage>
        <taxon>Bacteria</taxon>
        <taxon>Bacillati</taxon>
        <taxon>Actinomycetota</taxon>
        <taxon>Actinomycetes</taxon>
        <taxon>Propionibacteriales</taxon>
        <taxon>Propionibacteriaceae</taxon>
        <taxon>Tessaracoccus</taxon>
    </lineage>
</organism>
<keyword evidence="2" id="KW-0472">Membrane</keyword>
<feature type="transmembrane region" description="Helical" evidence="2">
    <location>
        <begin position="310"/>
        <end position="330"/>
    </location>
</feature>
<keyword evidence="4" id="KW-1185">Reference proteome</keyword>
<protein>
    <submittedName>
        <fullName evidence="3">Magnesium transporter CorA family protein</fullName>
    </submittedName>
</protein>
<dbReference type="Pfam" id="PF01544">
    <property type="entry name" value="CorA"/>
    <property type="match status" value="1"/>
</dbReference>
<evidence type="ECO:0000313" key="4">
    <source>
        <dbReference type="Proteomes" id="UP000824504"/>
    </source>
</evidence>
<evidence type="ECO:0000313" key="3">
    <source>
        <dbReference type="EMBL" id="QXT62527.1"/>
    </source>
</evidence>
<dbReference type="RefSeq" id="WP_219081494.1">
    <property type="nucleotide sequence ID" value="NZ_CP079216.1"/>
</dbReference>
<proteinExistence type="predicted"/>
<evidence type="ECO:0000256" key="2">
    <source>
        <dbReference type="SAM" id="Phobius"/>
    </source>
</evidence>
<dbReference type="CDD" id="cd12822">
    <property type="entry name" value="TmCorA-like"/>
    <property type="match status" value="1"/>
</dbReference>
<dbReference type="Proteomes" id="UP000824504">
    <property type="component" value="Chromosome"/>
</dbReference>
<sequence length="336" mass="38280">MKNSEIHSVVWKGDAVAARDVPFATISDHLADESSLIWVGIRNPDAEIFERLGGELGLEPAAIEDALNHVERPKAVRYGTYSFVTVYAAVEQPPIVDNVEQDEELALAKVSSFVFKRGMVSVWYDDRFSFDEIIDRWNEAGNLGRHGSPMLVHGMLDYIVDGYFHRTQSLDDEIEELEDEVLEQHAGTTRGLQRRIYRLRKSLVRLRRAVVPMREVVASIMRHRRETDGDPSLDPWFDDLYDHSLRAAEWADSLRDLVTTIFETNMSLQDTRLNVVMRQLAAWAAIIAVPTAITGWFGQNLPYLGFGQDWGVWASVISIGLVSVVLYWSFKKRGWL</sequence>
<dbReference type="PANTHER" id="PTHR46494">
    <property type="entry name" value="CORA FAMILY METAL ION TRANSPORTER (EUROFUNG)"/>
    <property type="match status" value="1"/>
</dbReference>
<comment type="subcellular location">
    <subcellularLocation>
        <location evidence="1">Cell membrane</location>
        <topology evidence="1">Multi-pass membrane protein</topology>
    </subcellularLocation>
</comment>
<keyword evidence="2" id="KW-1133">Transmembrane helix</keyword>